<dbReference type="CDD" id="cd02066">
    <property type="entry name" value="GRX_family"/>
    <property type="match status" value="1"/>
</dbReference>
<organism evidence="2 3">
    <name type="scientific">Trypanosoma cruzi</name>
    <dbReference type="NCBI Taxonomy" id="5693"/>
    <lineage>
        <taxon>Eukaryota</taxon>
        <taxon>Discoba</taxon>
        <taxon>Euglenozoa</taxon>
        <taxon>Kinetoplastea</taxon>
        <taxon>Metakinetoplastina</taxon>
        <taxon>Trypanosomatida</taxon>
        <taxon>Trypanosomatidae</taxon>
        <taxon>Trypanosoma</taxon>
        <taxon>Schizotrypanum</taxon>
    </lineage>
</organism>
<dbReference type="OrthoDB" id="9932926at2759"/>
<dbReference type="VEuPathDB" id="TriTrypDB:TcCLB.503477.10"/>
<feature type="compositionally biased region" description="Polar residues" evidence="1">
    <location>
        <begin position="180"/>
        <end position="192"/>
    </location>
</feature>
<dbReference type="VEuPathDB" id="TriTrypDB:TcBrA4_0006940"/>
<dbReference type="Proteomes" id="UP000246078">
    <property type="component" value="Unassembled WGS sequence"/>
</dbReference>
<name>A0A2V2WIK3_TRYCR</name>
<dbReference type="AlphaFoldDB" id="A0A2V2WIK3"/>
<protein>
    <submittedName>
        <fullName evidence="2">Uncharacterized protein</fullName>
    </submittedName>
</protein>
<feature type="compositionally biased region" description="Low complexity" evidence="1">
    <location>
        <begin position="157"/>
        <end position="170"/>
    </location>
</feature>
<dbReference type="InterPro" id="IPR006993">
    <property type="entry name" value="Glut_rich_SH3-bd"/>
</dbReference>
<comment type="caution">
    <text evidence="2">The sequence shown here is derived from an EMBL/GenBank/DDBJ whole genome shotgun (WGS) entry which is preliminary data.</text>
</comment>
<dbReference type="SUPFAM" id="SSF52833">
    <property type="entry name" value="Thioredoxin-like"/>
    <property type="match status" value="1"/>
</dbReference>
<evidence type="ECO:0000313" key="2">
    <source>
        <dbReference type="EMBL" id="PWV08436.1"/>
    </source>
</evidence>
<dbReference type="Pfam" id="PF04908">
    <property type="entry name" value="SH3BGR"/>
    <property type="match status" value="1"/>
</dbReference>
<dbReference type="InterPro" id="IPR036249">
    <property type="entry name" value="Thioredoxin-like_sf"/>
</dbReference>
<dbReference type="VEuPathDB" id="TriTrypDB:C3747_90g110"/>
<evidence type="ECO:0000313" key="3">
    <source>
        <dbReference type="Proteomes" id="UP000246078"/>
    </source>
</evidence>
<dbReference type="VEuPathDB" id="TriTrypDB:BCY84_22770"/>
<evidence type="ECO:0000256" key="1">
    <source>
        <dbReference type="SAM" id="MobiDB-lite"/>
    </source>
</evidence>
<feature type="compositionally biased region" description="Low complexity" evidence="1">
    <location>
        <begin position="208"/>
        <end position="232"/>
    </location>
</feature>
<feature type="region of interest" description="Disordered" evidence="1">
    <location>
        <begin position="1"/>
        <end position="33"/>
    </location>
</feature>
<dbReference type="VEuPathDB" id="TriTrypDB:TCSYLVIO_001111"/>
<gene>
    <name evidence="2" type="ORF">C3747_90g110</name>
</gene>
<dbReference type="PROSITE" id="PS51354">
    <property type="entry name" value="GLUTAREDOXIN_2"/>
    <property type="match status" value="1"/>
</dbReference>
<dbReference type="VEuPathDB" id="TriTrypDB:TcCLB.507889.20"/>
<dbReference type="EMBL" id="PRFC01000090">
    <property type="protein sequence ID" value="PWV08436.1"/>
    <property type="molecule type" value="Genomic_DNA"/>
</dbReference>
<sequence length="354" mass="38570">MRSAGVDSSATVSTVSAARTTTTTTTSQPLPPTKVLRDRGIIDFRYPSEKRAARQLQLAFPDADAQLVAELALLVSARRQTIEDALDLLQRREESGKNAPSKFIQRIPAVRVEEGKPKQSWSYKKVGETPEKNDGVQKSGEVPPNGRGAPHETSAEKTAVVVPAVPKTTTRANVPAQRRASGSTQPSETRSGGLNAGTLAKDAAQSFHNSSHASPPLSSATTTRTTNHTSATARHTAKAVLFVTTMTCDRRVRDHCRQIETLLYLKRIQYVSVNVADDPFTQRRLREMYAASTGRNVMPPTPAFFIGDHFIGDYEVLQELEDDGKLMETLCQCGYRTPQGSNKEGDGTEQADSC</sequence>
<feature type="compositionally biased region" description="Basic and acidic residues" evidence="1">
    <location>
        <begin position="125"/>
        <end position="135"/>
    </location>
</feature>
<dbReference type="VEuPathDB" id="TriTrypDB:Tc_MARK_10285"/>
<dbReference type="VEuPathDB" id="TriTrypDB:TcYC6_0054790"/>
<proteinExistence type="predicted"/>
<feature type="compositionally biased region" description="Low complexity" evidence="1">
    <location>
        <begin position="1"/>
        <end position="27"/>
    </location>
</feature>
<dbReference type="VEuPathDB" id="TriTrypDB:ECC02_003376"/>
<accession>A0A2V2WIK3</accession>
<reference evidence="2 3" key="1">
    <citation type="journal article" date="2018" name="Microb. Genom.">
        <title>Expanding an expanded genome: long-read sequencing of Trypanosoma cruzi.</title>
        <authorList>
            <person name="Berna L."/>
            <person name="Rodriguez M."/>
            <person name="Chiribao M.L."/>
            <person name="Parodi-Talice A."/>
            <person name="Pita S."/>
            <person name="Rijo G."/>
            <person name="Alvarez-Valin F."/>
            <person name="Robello C."/>
        </authorList>
    </citation>
    <scope>NUCLEOTIDE SEQUENCE [LARGE SCALE GENOMIC DNA]</scope>
    <source>
        <strain evidence="2 3">TCC</strain>
    </source>
</reference>
<feature type="region of interest" description="Disordered" evidence="1">
    <location>
        <begin position="114"/>
        <end position="232"/>
    </location>
</feature>
<dbReference type="VEuPathDB" id="TriTrypDB:TcCL_NonESM13520"/>
<dbReference type="VEuPathDB" id="TriTrypDB:TCDM_08057"/>
<dbReference type="VEuPathDB" id="TriTrypDB:TcG_08013"/>
<dbReference type="Gene3D" id="3.40.30.10">
    <property type="entry name" value="Glutaredoxin"/>
    <property type="match status" value="1"/>
</dbReference>
<dbReference type="VEuPathDB" id="TriTrypDB:C4B63_35g123"/>